<organism evidence="2 3">
    <name type="scientific">Nonomuraea monospora</name>
    <dbReference type="NCBI Taxonomy" id="568818"/>
    <lineage>
        <taxon>Bacteria</taxon>
        <taxon>Bacillati</taxon>
        <taxon>Actinomycetota</taxon>
        <taxon>Actinomycetes</taxon>
        <taxon>Streptosporangiales</taxon>
        <taxon>Streptosporangiaceae</taxon>
        <taxon>Nonomuraea</taxon>
    </lineage>
</organism>
<evidence type="ECO:0000313" key="3">
    <source>
        <dbReference type="Proteomes" id="UP001499843"/>
    </source>
</evidence>
<feature type="signal peptide" evidence="1">
    <location>
        <begin position="1"/>
        <end position="30"/>
    </location>
</feature>
<protein>
    <submittedName>
        <fullName evidence="2">Uncharacterized protein</fullName>
    </submittedName>
</protein>
<keyword evidence="1" id="KW-0732">Signal</keyword>
<dbReference type="EMBL" id="BAAAQX010000006">
    <property type="protein sequence ID" value="GAA2207388.1"/>
    <property type="molecule type" value="Genomic_DNA"/>
</dbReference>
<keyword evidence="3" id="KW-1185">Reference proteome</keyword>
<comment type="caution">
    <text evidence="2">The sequence shown here is derived from an EMBL/GenBank/DDBJ whole genome shotgun (WGS) entry which is preliminary data.</text>
</comment>
<evidence type="ECO:0000313" key="2">
    <source>
        <dbReference type="EMBL" id="GAA2207388.1"/>
    </source>
</evidence>
<proteinExistence type="predicted"/>
<dbReference type="Proteomes" id="UP001499843">
    <property type="component" value="Unassembled WGS sequence"/>
</dbReference>
<evidence type="ECO:0000256" key="1">
    <source>
        <dbReference type="SAM" id="SignalP"/>
    </source>
</evidence>
<feature type="chain" id="PRO_5047127112" evidence="1">
    <location>
        <begin position="31"/>
        <end position="136"/>
    </location>
</feature>
<reference evidence="3" key="1">
    <citation type="journal article" date="2019" name="Int. J. Syst. Evol. Microbiol.">
        <title>The Global Catalogue of Microorganisms (GCM) 10K type strain sequencing project: providing services to taxonomists for standard genome sequencing and annotation.</title>
        <authorList>
            <consortium name="The Broad Institute Genomics Platform"/>
            <consortium name="The Broad Institute Genome Sequencing Center for Infectious Disease"/>
            <person name="Wu L."/>
            <person name="Ma J."/>
        </authorList>
    </citation>
    <scope>NUCLEOTIDE SEQUENCE [LARGE SCALE GENOMIC DNA]</scope>
    <source>
        <strain evidence="3">JCM 16114</strain>
    </source>
</reference>
<gene>
    <name evidence="2" type="ORF">GCM10009850_028460</name>
</gene>
<sequence>MTLMKTAAGVAALGLAVVCTTATASASRQAAETPAVVCGPGYQVEREASFTGGVAYLLYNAAKRNACAVTFKTKEVGARTLVWSAVDVKGAGVVKNEEITPLHTVPVYHAVPAGAYVKFSGGTKTADSGGGYEQVK</sequence>
<dbReference type="RefSeq" id="WP_344474539.1">
    <property type="nucleotide sequence ID" value="NZ_BAAAQX010000006.1"/>
</dbReference>
<accession>A0ABP5P6Q9</accession>
<name>A0ABP5P6Q9_9ACTN</name>